<keyword evidence="3 10" id="KW-0479">Metal-binding</keyword>
<evidence type="ECO:0000256" key="10">
    <source>
        <dbReference type="HAMAP-Rule" id="MF_00041"/>
    </source>
</evidence>
<dbReference type="InterPro" id="IPR015803">
    <property type="entry name" value="Cys-tRNA-ligase"/>
</dbReference>
<dbReference type="EC" id="6.1.1.16" evidence="10"/>
<comment type="similarity">
    <text evidence="10">Belongs to the class-I aminoacyl-tRNA synthetase family.</text>
</comment>
<dbReference type="OrthoDB" id="9815130at2"/>
<feature type="binding site" evidence="10">
    <location>
        <position position="20"/>
    </location>
    <ligand>
        <name>Zn(2+)</name>
        <dbReference type="ChEBI" id="CHEBI:29105"/>
    </ligand>
</feature>
<evidence type="ECO:0000256" key="3">
    <source>
        <dbReference type="ARBA" id="ARBA00022723"/>
    </source>
</evidence>
<feature type="binding site" evidence="10">
    <location>
        <position position="252"/>
    </location>
    <ligand>
        <name>ATP</name>
        <dbReference type="ChEBI" id="CHEBI:30616"/>
    </ligand>
</feature>
<dbReference type="PANTHER" id="PTHR10890:SF3">
    <property type="entry name" value="CYSTEINE--TRNA LIGASE, CYTOPLASMIC"/>
    <property type="match status" value="1"/>
</dbReference>
<feature type="short sequence motif" description="'KMSKS' region" evidence="10">
    <location>
        <begin position="249"/>
        <end position="253"/>
    </location>
</feature>
<keyword evidence="10" id="KW-0963">Cytoplasm</keyword>
<dbReference type="eggNOG" id="COG0215">
    <property type="taxonomic scope" value="Bacteria"/>
</dbReference>
<evidence type="ECO:0000256" key="4">
    <source>
        <dbReference type="ARBA" id="ARBA00022741"/>
    </source>
</evidence>
<dbReference type="NCBIfam" id="TIGR00435">
    <property type="entry name" value="cysS"/>
    <property type="match status" value="1"/>
</dbReference>
<feature type="short sequence motif" description="'HIGH' region" evidence="10">
    <location>
        <begin position="22"/>
        <end position="32"/>
    </location>
</feature>
<sequence length="405" mass="47090">MKQIKSLLDSSKETLNIYVCGPTVYDHVHIGNLRPMIIFDVLTSVWKFLGKNINFLLNITDIDDKIIQKAIKTKQNEEDVANFYFQNYLEVLKIYNISYPTKIWKVTEKLNEIIDYISLLKKQGFTYENRDGDLMFSIDKLPNYGTVSGQNLSKLLSKEAQDKDFVLWKKTKIGVAYDSPFGKGRPGWHTECCAMIWSYFGDSIDIHGGGVDLIFPHHENENAQHYALFSKEITKHWLRVGSLTKNGQKMSKSLGNFILAKDFAQKHDPDVLRNFFLSSSFQSPVDIKDDVLENNKKVIKNYKISFYNFLTQNLKPNDEVVKEILKNFAYLNFSIGNSLISKALRQKDHGSLAVVFKKLGFKFATRSLSEQDKLDYQMWKEFYEKGDYENSDKLREKLWKKFIFS</sequence>
<evidence type="ECO:0000256" key="1">
    <source>
        <dbReference type="ARBA" id="ARBA00011245"/>
    </source>
</evidence>
<dbReference type="KEGG" id="mbc:MYB_02550"/>
<dbReference type="PRINTS" id="PR00983">
    <property type="entry name" value="TRNASYNTHCYS"/>
</dbReference>
<keyword evidence="4 10" id="KW-0547">Nucleotide-binding</keyword>
<evidence type="ECO:0000256" key="9">
    <source>
        <dbReference type="ARBA" id="ARBA00047398"/>
    </source>
</evidence>
<comment type="catalytic activity">
    <reaction evidence="9 10">
        <text>tRNA(Cys) + L-cysteine + ATP = L-cysteinyl-tRNA(Cys) + AMP + diphosphate</text>
        <dbReference type="Rhea" id="RHEA:17773"/>
        <dbReference type="Rhea" id="RHEA-COMP:9661"/>
        <dbReference type="Rhea" id="RHEA-COMP:9679"/>
        <dbReference type="ChEBI" id="CHEBI:30616"/>
        <dbReference type="ChEBI" id="CHEBI:33019"/>
        <dbReference type="ChEBI" id="CHEBI:35235"/>
        <dbReference type="ChEBI" id="CHEBI:78442"/>
        <dbReference type="ChEBI" id="CHEBI:78517"/>
        <dbReference type="ChEBI" id="CHEBI:456215"/>
        <dbReference type="EC" id="6.1.1.16"/>
    </reaction>
</comment>
<dbReference type="PATRIC" id="fig|743966.3.peg.512"/>
<name>W5UTT9_9BACT</name>
<evidence type="ECO:0000313" key="13">
    <source>
        <dbReference type="Proteomes" id="UP000019229"/>
    </source>
</evidence>
<keyword evidence="6 10" id="KW-0067">ATP-binding</keyword>
<dbReference type="RefSeq" id="WP_022935118.1">
    <property type="nucleotide sequence ID" value="NZ_CP007154.1"/>
</dbReference>
<evidence type="ECO:0000256" key="5">
    <source>
        <dbReference type="ARBA" id="ARBA00022833"/>
    </source>
</evidence>
<evidence type="ECO:0000256" key="6">
    <source>
        <dbReference type="ARBA" id="ARBA00022840"/>
    </source>
</evidence>
<evidence type="ECO:0000259" key="11">
    <source>
        <dbReference type="Pfam" id="PF01406"/>
    </source>
</evidence>
<comment type="cofactor">
    <cofactor evidence="10">
        <name>Zn(2+)</name>
        <dbReference type="ChEBI" id="CHEBI:29105"/>
    </cofactor>
    <text evidence="10">Binds 1 zinc ion per subunit.</text>
</comment>
<dbReference type="HAMAP" id="MF_00041">
    <property type="entry name" value="Cys_tRNA_synth"/>
    <property type="match status" value="1"/>
</dbReference>
<dbReference type="CDD" id="cd00672">
    <property type="entry name" value="CysRS_core"/>
    <property type="match status" value="1"/>
</dbReference>
<comment type="subcellular location">
    <subcellularLocation>
        <location evidence="10">Cytoplasm</location>
    </subcellularLocation>
</comment>
<keyword evidence="2 10" id="KW-0436">Ligase</keyword>
<dbReference type="EMBL" id="CP007154">
    <property type="protein sequence ID" value="AHH45511.1"/>
    <property type="molecule type" value="Genomic_DNA"/>
</dbReference>
<dbReference type="Proteomes" id="UP000019229">
    <property type="component" value="Chromosome"/>
</dbReference>
<accession>W5UTT9</accession>
<feature type="binding site" evidence="10">
    <location>
        <position position="217"/>
    </location>
    <ligand>
        <name>Zn(2+)</name>
        <dbReference type="ChEBI" id="CHEBI:29105"/>
    </ligand>
</feature>
<feature type="binding site" evidence="10">
    <location>
        <position position="221"/>
    </location>
    <ligand>
        <name>Zn(2+)</name>
        <dbReference type="ChEBI" id="CHEBI:29105"/>
    </ligand>
</feature>
<feature type="binding site" evidence="10">
    <location>
        <position position="192"/>
    </location>
    <ligand>
        <name>Zn(2+)</name>
        <dbReference type="ChEBI" id="CHEBI:29105"/>
    </ligand>
</feature>
<gene>
    <name evidence="10 12" type="primary">cysS</name>
    <name evidence="12" type="ORF">MYB_02550</name>
</gene>
<comment type="subunit">
    <text evidence="1 10">Monomer.</text>
</comment>
<dbReference type="PANTHER" id="PTHR10890">
    <property type="entry name" value="CYSTEINYL-TRNA SYNTHETASE"/>
    <property type="match status" value="1"/>
</dbReference>
<keyword evidence="8 10" id="KW-0030">Aminoacyl-tRNA synthetase</keyword>
<dbReference type="AlphaFoldDB" id="W5UTT9"/>
<dbReference type="InterPro" id="IPR024909">
    <property type="entry name" value="Cys-tRNA/MSH_ligase"/>
</dbReference>
<keyword evidence="5 10" id="KW-0862">Zinc</keyword>
<feature type="domain" description="tRNA synthetases class I catalytic" evidence="11">
    <location>
        <begin position="11"/>
        <end position="296"/>
    </location>
</feature>
<dbReference type="Gene3D" id="3.40.50.620">
    <property type="entry name" value="HUPs"/>
    <property type="match status" value="1"/>
</dbReference>
<organism evidence="12 13">
    <name type="scientific">Mesomycoplasma bovoculi M165/69</name>
    <dbReference type="NCBI Taxonomy" id="743966"/>
    <lineage>
        <taxon>Bacteria</taxon>
        <taxon>Bacillati</taxon>
        <taxon>Mycoplasmatota</taxon>
        <taxon>Mycoplasmoidales</taxon>
        <taxon>Metamycoplasmataceae</taxon>
        <taxon>Mesomycoplasma</taxon>
    </lineage>
</organism>
<dbReference type="STRING" id="743966.MYB_02550"/>
<evidence type="ECO:0000313" key="12">
    <source>
        <dbReference type="EMBL" id="AHH45511.1"/>
    </source>
</evidence>
<protein>
    <recommendedName>
        <fullName evidence="10">Cysteine--tRNA ligase</fullName>
        <ecNumber evidence="10">6.1.1.16</ecNumber>
    </recommendedName>
    <alternativeName>
        <fullName evidence="10">Cysteinyl-tRNA synthetase</fullName>
        <shortName evidence="10">CysRS</shortName>
    </alternativeName>
</protein>
<dbReference type="HOGENOM" id="CLU_013528_0_0_14"/>
<dbReference type="GO" id="GO:0008270">
    <property type="term" value="F:zinc ion binding"/>
    <property type="evidence" value="ECO:0007669"/>
    <property type="project" value="UniProtKB-UniRule"/>
</dbReference>
<dbReference type="GO" id="GO:0006423">
    <property type="term" value="P:cysteinyl-tRNA aminoacylation"/>
    <property type="evidence" value="ECO:0007669"/>
    <property type="project" value="UniProtKB-UniRule"/>
</dbReference>
<dbReference type="SUPFAM" id="SSF52374">
    <property type="entry name" value="Nucleotidylyl transferase"/>
    <property type="match status" value="1"/>
</dbReference>
<dbReference type="GO" id="GO:0005829">
    <property type="term" value="C:cytosol"/>
    <property type="evidence" value="ECO:0007669"/>
    <property type="project" value="TreeGrafter"/>
</dbReference>
<dbReference type="Pfam" id="PF01406">
    <property type="entry name" value="tRNA-synt_1e"/>
    <property type="match status" value="1"/>
</dbReference>
<dbReference type="GO" id="GO:0004817">
    <property type="term" value="F:cysteine-tRNA ligase activity"/>
    <property type="evidence" value="ECO:0007669"/>
    <property type="project" value="UniProtKB-UniRule"/>
</dbReference>
<evidence type="ECO:0000256" key="7">
    <source>
        <dbReference type="ARBA" id="ARBA00022917"/>
    </source>
</evidence>
<dbReference type="GO" id="GO:0005524">
    <property type="term" value="F:ATP binding"/>
    <property type="evidence" value="ECO:0007669"/>
    <property type="project" value="UniProtKB-UniRule"/>
</dbReference>
<evidence type="ECO:0000256" key="8">
    <source>
        <dbReference type="ARBA" id="ARBA00023146"/>
    </source>
</evidence>
<dbReference type="InterPro" id="IPR014729">
    <property type="entry name" value="Rossmann-like_a/b/a_fold"/>
</dbReference>
<dbReference type="InterPro" id="IPR032678">
    <property type="entry name" value="tRNA-synt_1_cat_dom"/>
</dbReference>
<keyword evidence="13" id="KW-1185">Reference proteome</keyword>
<keyword evidence="7 10" id="KW-0648">Protein biosynthesis</keyword>
<proteinExistence type="inferred from homology"/>
<reference evidence="12 13" key="1">
    <citation type="journal article" date="2014" name="Genome Announc.">
        <title>Complete Genome Sequence of Mycoplasma bovoculi Strain M165/69T (ATCC 29104).</title>
        <authorList>
            <person name="Calcutt M.J."/>
            <person name="Foecking M.F."/>
        </authorList>
    </citation>
    <scope>NUCLEOTIDE SEQUENCE [LARGE SCALE GENOMIC DNA]</scope>
    <source>
        <strain evidence="12">M165/69</strain>
    </source>
</reference>
<evidence type="ECO:0000256" key="2">
    <source>
        <dbReference type="ARBA" id="ARBA00022598"/>
    </source>
</evidence>